<name>A0A5N6U4X3_ASPAV</name>
<comment type="cofactor">
    <cofactor evidence="1 7">
        <name>heme</name>
        <dbReference type="ChEBI" id="CHEBI:30413"/>
    </cofactor>
</comment>
<evidence type="ECO:0000256" key="8">
    <source>
        <dbReference type="SAM" id="SignalP"/>
    </source>
</evidence>
<evidence type="ECO:0000313" key="10">
    <source>
        <dbReference type="Proteomes" id="UP000325780"/>
    </source>
</evidence>
<dbReference type="PANTHER" id="PTHR24305">
    <property type="entry name" value="CYTOCHROME P450"/>
    <property type="match status" value="1"/>
</dbReference>
<gene>
    <name evidence="9" type="ORF">BDV25DRAFT_136624</name>
</gene>
<dbReference type="InterPro" id="IPR036396">
    <property type="entry name" value="Cyt_P450_sf"/>
</dbReference>
<reference evidence="9 10" key="1">
    <citation type="submission" date="2019-04" db="EMBL/GenBank/DDBJ databases">
        <title>Friends and foes A comparative genomics study of 23 Aspergillus species from section Flavi.</title>
        <authorList>
            <consortium name="DOE Joint Genome Institute"/>
            <person name="Kjaerbolling I."/>
            <person name="Vesth T."/>
            <person name="Frisvad J.C."/>
            <person name="Nybo J.L."/>
            <person name="Theobald S."/>
            <person name="Kildgaard S."/>
            <person name="Isbrandt T."/>
            <person name="Kuo A."/>
            <person name="Sato A."/>
            <person name="Lyhne E.K."/>
            <person name="Kogle M.E."/>
            <person name="Wiebenga A."/>
            <person name="Kun R.S."/>
            <person name="Lubbers R.J."/>
            <person name="Makela M.R."/>
            <person name="Barry K."/>
            <person name="Chovatia M."/>
            <person name="Clum A."/>
            <person name="Daum C."/>
            <person name="Haridas S."/>
            <person name="He G."/>
            <person name="LaButti K."/>
            <person name="Lipzen A."/>
            <person name="Mondo S."/>
            <person name="Riley R."/>
            <person name="Salamov A."/>
            <person name="Simmons B.A."/>
            <person name="Magnuson J.K."/>
            <person name="Henrissat B."/>
            <person name="Mortensen U.H."/>
            <person name="Larsen T.O."/>
            <person name="Devries R.P."/>
            <person name="Grigoriev I.V."/>
            <person name="Machida M."/>
            <person name="Baker S.E."/>
            <person name="Andersen M.R."/>
        </authorList>
    </citation>
    <scope>NUCLEOTIDE SEQUENCE [LARGE SCALE GENOMIC DNA]</scope>
    <source>
        <strain evidence="9 10">IBT 18842</strain>
    </source>
</reference>
<evidence type="ECO:0000256" key="2">
    <source>
        <dbReference type="ARBA" id="ARBA00010617"/>
    </source>
</evidence>
<evidence type="ECO:0000313" key="9">
    <source>
        <dbReference type="EMBL" id="KAE8153685.1"/>
    </source>
</evidence>
<evidence type="ECO:0000256" key="5">
    <source>
        <dbReference type="ARBA" id="ARBA00023004"/>
    </source>
</evidence>
<dbReference type="Gene3D" id="1.10.630.10">
    <property type="entry name" value="Cytochrome P450"/>
    <property type="match status" value="1"/>
</dbReference>
<keyword evidence="4" id="KW-0560">Oxidoreductase</keyword>
<evidence type="ECO:0000256" key="7">
    <source>
        <dbReference type="PIRSR" id="PIRSR602403-1"/>
    </source>
</evidence>
<dbReference type="GO" id="GO:0044550">
    <property type="term" value="P:secondary metabolite biosynthetic process"/>
    <property type="evidence" value="ECO:0007669"/>
    <property type="project" value="UniProtKB-ARBA"/>
</dbReference>
<keyword evidence="5 7" id="KW-0408">Iron</keyword>
<keyword evidence="6" id="KW-0503">Monooxygenase</keyword>
<dbReference type="SUPFAM" id="SSF48264">
    <property type="entry name" value="Cytochrome P450"/>
    <property type="match status" value="1"/>
</dbReference>
<proteinExistence type="inferred from homology"/>
<keyword evidence="8" id="KW-0732">Signal</keyword>
<dbReference type="PRINTS" id="PR00465">
    <property type="entry name" value="EP450IV"/>
</dbReference>
<evidence type="ECO:0000256" key="6">
    <source>
        <dbReference type="ARBA" id="ARBA00023033"/>
    </source>
</evidence>
<evidence type="ECO:0000256" key="1">
    <source>
        <dbReference type="ARBA" id="ARBA00001971"/>
    </source>
</evidence>
<dbReference type="GO" id="GO:0016705">
    <property type="term" value="F:oxidoreductase activity, acting on paired donors, with incorporation or reduction of molecular oxygen"/>
    <property type="evidence" value="ECO:0007669"/>
    <property type="project" value="InterPro"/>
</dbReference>
<comment type="similarity">
    <text evidence="2">Belongs to the cytochrome P450 family.</text>
</comment>
<sequence length="485" mass="55484">MYHTIGLAIFITLSYFAFAAKHPLKLRSNYFKNGKGHPIPVVHQDTRFRRFTNGKEVSDEGSRRFGNSPYLVKNGKHHEVVISQPSHVKEFFSQDGSDHQKLHDCNMGSFFARSLGSCVGVQNGTKWRTTRSHLETHFSFSSAASMVEDTRRTIEQWAQNLPEDTEIGQKMSQGFQIDAVTACRQLPFRLIAMALYGPMFSEPMFARLWGLNSLHEQMTYVTFLSRWAATRLYRWFPTKANATLKNFEEQFKEFNLELIERGRKAGVAFPVESMYQAVEEGKVDMTSFLQSIDEILFTNIDVTSSMFAYCLINLGRQLGIQNSLRKEVREKPCTSDVFRYIQDENTLLHQVYLEILRNSPPAWFSLPELTAKDKTIGGYLIPAATPVIIDVRRLNQESPVWAPDGTAFRPDRWSSISKVDARYSLYGYGLGPRKCLGKNFALMMIKLLIITVLEQYHLGAGVETKIRRDTWTCTPDSLVSFEKLV</sequence>
<dbReference type="AlphaFoldDB" id="A0A5N6U4X3"/>
<dbReference type="EMBL" id="ML742036">
    <property type="protein sequence ID" value="KAE8153685.1"/>
    <property type="molecule type" value="Genomic_DNA"/>
</dbReference>
<organism evidence="9 10">
    <name type="scientific">Aspergillus avenaceus</name>
    <dbReference type="NCBI Taxonomy" id="36643"/>
    <lineage>
        <taxon>Eukaryota</taxon>
        <taxon>Fungi</taxon>
        <taxon>Dikarya</taxon>
        <taxon>Ascomycota</taxon>
        <taxon>Pezizomycotina</taxon>
        <taxon>Eurotiomycetes</taxon>
        <taxon>Eurotiomycetidae</taxon>
        <taxon>Eurotiales</taxon>
        <taxon>Aspergillaceae</taxon>
        <taxon>Aspergillus</taxon>
        <taxon>Aspergillus subgen. Circumdati</taxon>
    </lineage>
</organism>
<feature type="chain" id="PRO_5025005060" evidence="8">
    <location>
        <begin position="20"/>
        <end position="485"/>
    </location>
</feature>
<keyword evidence="3 7" id="KW-0479">Metal-binding</keyword>
<evidence type="ECO:0000256" key="3">
    <source>
        <dbReference type="ARBA" id="ARBA00022723"/>
    </source>
</evidence>
<dbReference type="InterPro" id="IPR001128">
    <property type="entry name" value="Cyt_P450"/>
</dbReference>
<feature type="binding site" description="axial binding residue" evidence="7">
    <location>
        <position position="435"/>
    </location>
    <ligand>
        <name>heme</name>
        <dbReference type="ChEBI" id="CHEBI:30413"/>
    </ligand>
    <ligandPart>
        <name>Fe</name>
        <dbReference type="ChEBI" id="CHEBI:18248"/>
    </ligandPart>
</feature>
<keyword evidence="10" id="KW-1185">Reference proteome</keyword>
<keyword evidence="7" id="KW-0349">Heme</keyword>
<accession>A0A5N6U4X3</accession>
<dbReference type="Proteomes" id="UP000325780">
    <property type="component" value="Unassembled WGS sequence"/>
</dbReference>
<protein>
    <submittedName>
        <fullName evidence="9">Cytochrome P450</fullName>
    </submittedName>
</protein>
<dbReference type="Pfam" id="PF00067">
    <property type="entry name" value="p450"/>
    <property type="match status" value="1"/>
</dbReference>
<dbReference type="OrthoDB" id="2789670at2759"/>
<dbReference type="InterPro" id="IPR050121">
    <property type="entry name" value="Cytochrome_P450_monoxygenase"/>
</dbReference>
<dbReference type="PANTHER" id="PTHR24305:SF235">
    <property type="entry name" value="CYTOCHROME P450 MONOOXYGENASE APDB-RELATED"/>
    <property type="match status" value="1"/>
</dbReference>
<feature type="signal peptide" evidence="8">
    <location>
        <begin position="1"/>
        <end position="19"/>
    </location>
</feature>
<dbReference type="GO" id="GO:0005506">
    <property type="term" value="F:iron ion binding"/>
    <property type="evidence" value="ECO:0007669"/>
    <property type="project" value="InterPro"/>
</dbReference>
<dbReference type="InterPro" id="IPR002403">
    <property type="entry name" value="Cyt_P450_E_grp-IV"/>
</dbReference>
<dbReference type="GO" id="GO:0020037">
    <property type="term" value="F:heme binding"/>
    <property type="evidence" value="ECO:0007669"/>
    <property type="project" value="InterPro"/>
</dbReference>
<dbReference type="GO" id="GO:0004497">
    <property type="term" value="F:monooxygenase activity"/>
    <property type="evidence" value="ECO:0007669"/>
    <property type="project" value="UniProtKB-KW"/>
</dbReference>
<evidence type="ECO:0000256" key="4">
    <source>
        <dbReference type="ARBA" id="ARBA00023002"/>
    </source>
</evidence>